<name>A0A0E9R974_ANGAN</name>
<dbReference type="AlphaFoldDB" id="A0A0E9R974"/>
<organism evidence="1">
    <name type="scientific">Anguilla anguilla</name>
    <name type="common">European freshwater eel</name>
    <name type="synonym">Muraena anguilla</name>
    <dbReference type="NCBI Taxonomy" id="7936"/>
    <lineage>
        <taxon>Eukaryota</taxon>
        <taxon>Metazoa</taxon>
        <taxon>Chordata</taxon>
        <taxon>Craniata</taxon>
        <taxon>Vertebrata</taxon>
        <taxon>Euteleostomi</taxon>
        <taxon>Actinopterygii</taxon>
        <taxon>Neopterygii</taxon>
        <taxon>Teleostei</taxon>
        <taxon>Anguilliformes</taxon>
        <taxon>Anguillidae</taxon>
        <taxon>Anguilla</taxon>
    </lineage>
</organism>
<reference evidence="1" key="1">
    <citation type="submission" date="2014-11" db="EMBL/GenBank/DDBJ databases">
        <authorList>
            <person name="Amaro Gonzalez C."/>
        </authorList>
    </citation>
    <scope>NUCLEOTIDE SEQUENCE</scope>
</reference>
<protein>
    <submittedName>
        <fullName evidence="1">Uncharacterized protein</fullName>
    </submittedName>
</protein>
<proteinExistence type="predicted"/>
<sequence>MHLQQLATSTAFSVIREYAAENPL</sequence>
<evidence type="ECO:0000313" key="1">
    <source>
        <dbReference type="EMBL" id="JAH24873.1"/>
    </source>
</evidence>
<reference evidence="1" key="2">
    <citation type="journal article" date="2015" name="Fish Shellfish Immunol.">
        <title>Early steps in the European eel (Anguilla anguilla)-Vibrio vulnificus interaction in the gills: Role of the RtxA13 toxin.</title>
        <authorList>
            <person name="Callol A."/>
            <person name="Pajuelo D."/>
            <person name="Ebbesson L."/>
            <person name="Teles M."/>
            <person name="MacKenzie S."/>
            <person name="Amaro C."/>
        </authorList>
    </citation>
    <scope>NUCLEOTIDE SEQUENCE</scope>
</reference>
<dbReference type="EMBL" id="GBXM01083704">
    <property type="protein sequence ID" value="JAH24873.1"/>
    <property type="molecule type" value="Transcribed_RNA"/>
</dbReference>
<accession>A0A0E9R974</accession>